<dbReference type="CDD" id="cd10918">
    <property type="entry name" value="CE4_NodB_like_5s_6s"/>
    <property type="match status" value="1"/>
</dbReference>
<comment type="caution">
    <text evidence="5">The sequence shown here is derived from an EMBL/GenBank/DDBJ whole genome shotgun (WGS) entry which is preliminary data.</text>
</comment>
<sequence length="327" mass="36722">MKITTLLGLVFSLALTSCSISNRTLVAQNADFWLVEAGSDDNFALIAQDYLGDPALASTLVRYNPGIKVKPGEVIAVPKGNLNPAAVYANGMQVIPILCYHQFTSKKRSLNSMMVTRNNFAQQMAYLKDNDYQVIPLSDVGPFLQGKKPLPEKSVVITVDDGYASFYQVAYPILKQYGYPSTLFVYTDFVGIGRALSWQQIEELNNDPLVAIQSHSKSHANLARAADSESEKDYLDRLEEEVDKPAQILRKKTQHPIEYFAYPYGNSSPELIKILEERDYQMALTVRKGSNPSYSSPYLLRRTMIYGQDSLKSFSSKLDVFRQINLQ</sequence>
<evidence type="ECO:0000313" key="5">
    <source>
        <dbReference type="EMBL" id="MBN7821634.1"/>
    </source>
</evidence>
<dbReference type="InterPro" id="IPR011330">
    <property type="entry name" value="Glyco_hydro/deAcase_b/a-brl"/>
</dbReference>
<reference evidence="5 6" key="1">
    <citation type="submission" date="2021-03" db="EMBL/GenBank/DDBJ databases">
        <title>novel species isolated from a fishpond in China.</title>
        <authorList>
            <person name="Lu H."/>
            <person name="Cai Z."/>
        </authorList>
    </citation>
    <scope>NUCLEOTIDE SEQUENCE [LARGE SCALE GENOMIC DNA]</scope>
    <source>
        <strain evidence="5 6">Y57</strain>
    </source>
</reference>
<evidence type="ECO:0000313" key="6">
    <source>
        <dbReference type="Proteomes" id="UP000663992"/>
    </source>
</evidence>
<name>A0ABS3D157_9ALTE</name>
<protein>
    <submittedName>
        <fullName evidence="5">Polysaccharide deacetylase family protein</fullName>
    </submittedName>
</protein>
<comment type="subcellular location">
    <subcellularLocation>
        <location evidence="1">Secreted</location>
    </subcellularLocation>
</comment>
<dbReference type="Pfam" id="PF01522">
    <property type="entry name" value="Polysacc_deac_1"/>
    <property type="match status" value="1"/>
</dbReference>
<organism evidence="5 6">
    <name type="scientific">Bowmanella yangjiangensis</name>
    <dbReference type="NCBI Taxonomy" id="2811230"/>
    <lineage>
        <taxon>Bacteria</taxon>
        <taxon>Pseudomonadati</taxon>
        <taxon>Pseudomonadota</taxon>
        <taxon>Gammaproteobacteria</taxon>
        <taxon>Alteromonadales</taxon>
        <taxon>Alteromonadaceae</taxon>
        <taxon>Bowmanella</taxon>
    </lineage>
</organism>
<evidence type="ECO:0000259" key="4">
    <source>
        <dbReference type="PROSITE" id="PS51677"/>
    </source>
</evidence>
<proteinExistence type="predicted"/>
<dbReference type="PROSITE" id="PS51677">
    <property type="entry name" value="NODB"/>
    <property type="match status" value="1"/>
</dbReference>
<keyword evidence="2 3" id="KW-0732">Signal</keyword>
<feature type="signal peptide" evidence="3">
    <location>
        <begin position="1"/>
        <end position="21"/>
    </location>
</feature>
<dbReference type="PANTHER" id="PTHR34216:SF3">
    <property type="entry name" value="POLY-BETA-1,6-N-ACETYL-D-GLUCOSAMINE N-DEACETYLASE"/>
    <property type="match status" value="1"/>
</dbReference>
<dbReference type="PROSITE" id="PS51257">
    <property type="entry name" value="PROKAR_LIPOPROTEIN"/>
    <property type="match status" value="1"/>
</dbReference>
<evidence type="ECO:0000256" key="2">
    <source>
        <dbReference type="ARBA" id="ARBA00022729"/>
    </source>
</evidence>
<evidence type="ECO:0000256" key="1">
    <source>
        <dbReference type="ARBA" id="ARBA00004613"/>
    </source>
</evidence>
<feature type="chain" id="PRO_5046346195" evidence="3">
    <location>
        <begin position="22"/>
        <end position="327"/>
    </location>
</feature>
<dbReference type="Proteomes" id="UP000663992">
    <property type="component" value="Unassembled WGS sequence"/>
</dbReference>
<keyword evidence="6" id="KW-1185">Reference proteome</keyword>
<dbReference type="PANTHER" id="PTHR34216">
    <property type="match status" value="1"/>
</dbReference>
<dbReference type="EMBL" id="JAFKCS010000021">
    <property type="protein sequence ID" value="MBN7821634.1"/>
    <property type="molecule type" value="Genomic_DNA"/>
</dbReference>
<feature type="domain" description="NodB homology" evidence="4">
    <location>
        <begin position="153"/>
        <end position="327"/>
    </location>
</feature>
<dbReference type="Gene3D" id="3.20.20.370">
    <property type="entry name" value="Glycoside hydrolase/deacetylase"/>
    <property type="match status" value="1"/>
</dbReference>
<dbReference type="InterPro" id="IPR051398">
    <property type="entry name" value="Polysacch_Deacetylase"/>
</dbReference>
<dbReference type="RefSeq" id="WP_206595604.1">
    <property type="nucleotide sequence ID" value="NZ_JAFKCS010000021.1"/>
</dbReference>
<accession>A0ABS3D157</accession>
<evidence type="ECO:0000256" key="3">
    <source>
        <dbReference type="SAM" id="SignalP"/>
    </source>
</evidence>
<gene>
    <name evidence="5" type="ORF">J0A65_17330</name>
</gene>
<dbReference type="InterPro" id="IPR002509">
    <property type="entry name" value="NODB_dom"/>
</dbReference>
<dbReference type="SUPFAM" id="SSF88713">
    <property type="entry name" value="Glycoside hydrolase/deacetylase"/>
    <property type="match status" value="1"/>
</dbReference>